<dbReference type="GO" id="GO:0000149">
    <property type="term" value="F:SNARE binding"/>
    <property type="evidence" value="ECO:0007669"/>
    <property type="project" value="TreeGrafter"/>
</dbReference>
<dbReference type="InterPro" id="IPR006011">
    <property type="entry name" value="Syntaxin_N"/>
</dbReference>
<dbReference type="GO" id="GO:0012505">
    <property type="term" value="C:endomembrane system"/>
    <property type="evidence" value="ECO:0007669"/>
    <property type="project" value="TreeGrafter"/>
</dbReference>
<keyword evidence="5" id="KW-0175">Coiled coil</keyword>
<dbReference type="GO" id="GO:0031201">
    <property type="term" value="C:SNARE complex"/>
    <property type="evidence" value="ECO:0007669"/>
    <property type="project" value="TreeGrafter"/>
</dbReference>
<keyword evidence="3" id="KW-0532">Neurotransmitter transport</keyword>
<dbReference type="Pfam" id="PF14523">
    <property type="entry name" value="Syntaxin_2"/>
    <property type="match status" value="1"/>
</dbReference>
<dbReference type="OrthoDB" id="75754at2759"/>
<dbReference type="Pfam" id="PF05739">
    <property type="entry name" value="SNARE"/>
    <property type="match status" value="1"/>
</dbReference>
<dbReference type="GO" id="GO:0005484">
    <property type="term" value="F:SNAP receptor activity"/>
    <property type="evidence" value="ECO:0007669"/>
    <property type="project" value="InterPro"/>
</dbReference>
<dbReference type="SMART" id="SM00503">
    <property type="entry name" value="SynN"/>
    <property type="match status" value="1"/>
</dbReference>
<evidence type="ECO:0000256" key="4">
    <source>
        <dbReference type="RuleBase" id="RU003858"/>
    </source>
</evidence>
<keyword evidence="6" id="KW-0472">Membrane</keyword>
<dbReference type="GO" id="GO:0006836">
    <property type="term" value="P:neurotransmitter transport"/>
    <property type="evidence" value="ECO:0007669"/>
    <property type="project" value="UniProtKB-KW"/>
</dbReference>
<dbReference type="Gene3D" id="1.20.58.70">
    <property type="match status" value="1"/>
</dbReference>
<dbReference type="CDD" id="cd15847">
    <property type="entry name" value="SNARE_syntaxin7_like"/>
    <property type="match status" value="1"/>
</dbReference>
<dbReference type="GO" id="GO:0006886">
    <property type="term" value="P:intracellular protein transport"/>
    <property type="evidence" value="ECO:0007669"/>
    <property type="project" value="InterPro"/>
</dbReference>
<feature type="transmembrane region" description="Helical" evidence="6">
    <location>
        <begin position="237"/>
        <end position="257"/>
    </location>
</feature>
<reference evidence="8 9" key="1">
    <citation type="submission" date="2015-09" db="EMBL/GenBank/DDBJ databases">
        <title>Draft genome of the scarab beetle Oryctes borbonicus.</title>
        <authorList>
            <person name="Meyer J.M."/>
            <person name="Markov G.V."/>
            <person name="Baskaran P."/>
            <person name="Herrmann M."/>
            <person name="Sommer R.J."/>
            <person name="Roedelsperger C."/>
        </authorList>
    </citation>
    <scope>NUCLEOTIDE SEQUENCE [LARGE SCALE GENOMIC DNA]</scope>
    <source>
        <strain evidence="8">OB123</strain>
        <tissue evidence="8">Whole animal</tissue>
    </source>
</reference>
<dbReference type="GO" id="GO:0006906">
    <property type="term" value="P:vesicle fusion"/>
    <property type="evidence" value="ECO:0007669"/>
    <property type="project" value="TreeGrafter"/>
</dbReference>
<evidence type="ECO:0000259" key="7">
    <source>
        <dbReference type="PROSITE" id="PS50192"/>
    </source>
</evidence>
<dbReference type="PANTHER" id="PTHR19957">
    <property type="entry name" value="SYNTAXIN"/>
    <property type="match status" value="1"/>
</dbReference>
<evidence type="ECO:0000256" key="6">
    <source>
        <dbReference type="SAM" id="Phobius"/>
    </source>
</evidence>
<protein>
    <recommendedName>
        <fullName evidence="7">t-SNARE coiled-coil homology domain-containing protein</fullName>
    </recommendedName>
</protein>
<dbReference type="PROSITE" id="PS00914">
    <property type="entry name" value="SYNTAXIN"/>
    <property type="match status" value="1"/>
</dbReference>
<accession>A0A0T6AVW3</accession>
<dbReference type="InterPro" id="IPR010989">
    <property type="entry name" value="SNARE"/>
</dbReference>
<dbReference type="PROSITE" id="PS50192">
    <property type="entry name" value="T_SNARE"/>
    <property type="match status" value="1"/>
</dbReference>
<dbReference type="InterPro" id="IPR000727">
    <property type="entry name" value="T_SNARE_dom"/>
</dbReference>
<dbReference type="InterPro" id="IPR006012">
    <property type="entry name" value="Syntaxin/epimorphin_CS"/>
</dbReference>
<keyword evidence="3" id="KW-0813">Transport</keyword>
<proteinExistence type="inferred from homology"/>
<evidence type="ECO:0000313" key="9">
    <source>
        <dbReference type="Proteomes" id="UP000051574"/>
    </source>
</evidence>
<gene>
    <name evidence="8" type="ORF">AMK59_6518</name>
</gene>
<evidence type="ECO:0000256" key="2">
    <source>
        <dbReference type="ARBA" id="ARBA00009063"/>
    </source>
</evidence>
<dbReference type="AlphaFoldDB" id="A0A0T6AVW3"/>
<dbReference type="PANTHER" id="PTHR19957:SF38">
    <property type="entry name" value="LD27581P"/>
    <property type="match status" value="1"/>
</dbReference>
<dbReference type="Proteomes" id="UP000051574">
    <property type="component" value="Unassembled WGS sequence"/>
</dbReference>
<evidence type="ECO:0000256" key="1">
    <source>
        <dbReference type="ARBA" id="ARBA00004211"/>
    </source>
</evidence>
<sequence>MNRKSAVNYGSMEDTSDVQFSGTSSNEFNSLCDNIVTNIYTINSSWKTLDSALKAIGTPRDNKGLRDTIHVTQLSANQLVPVTTNYLQKLNRIVRKGEKQQKLQVEKLTDNFKEALANYSSLQKQIADKMKANLLTSPIEYGPMAEDPEYQQQAQLSRELVFEKDMLLDREVTIRKIEADILDVNEIMRELSALVHNQEELVDSIEDNIDTTAAHVEDGTSQLQKASQYQQRYRKRLCYLALIGTVILVILIIVLIVELR</sequence>
<dbReference type="EMBL" id="LJIG01022698">
    <property type="protein sequence ID" value="KRT79186.1"/>
    <property type="molecule type" value="Genomic_DNA"/>
</dbReference>
<dbReference type="SUPFAM" id="SSF47661">
    <property type="entry name" value="t-snare proteins"/>
    <property type="match status" value="1"/>
</dbReference>
<dbReference type="GO" id="GO:0048278">
    <property type="term" value="P:vesicle docking"/>
    <property type="evidence" value="ECO:0007669"/>
    <property type="project" value="TreeGrafter"/>
</dbReference>
<evidence type="ECO:0000256" key="5">
    <source>
        <dbReference type="SAM" id="Coils"/>
    </source>
</evidence>
<dbReference type="SMART" id="SM00397">
    <property type="entry name" value="t_SNARE"/>
    <property type="match status" value="1"/>
</dbReference>
<comment type="caution">
    <text evidence="8">The sequence shown here is derived from an EMBL/GenBank/DDBJ whole genome shotgun (WGS) entry which is preliminary data.</text>
</comment>
<name>A0A0T6AVW3_9SCAR</name>
<dbReference type="InterPro" id="IPR045242">
    <property type="entry name" value="Syntaxin"/>
</dbReference>
<keyword evidence="9" id="KW-1185">Reference proteome</keyword>
<comment type="similarity">
    <text evidence="2 4">Belongs to the syntaxin family.</text>
</comment>
<organism evidence="8 9">
    <name type="scientific">Oryctes borbonicus</name>
    <dbReference type="NCBI Taxonomy" id="1629725"/>
    <lineage>
        <taxon>Eukaryota</taxon>
        <taxon>Metazoa</taxon>
        <taxon>Ecdysozoa</taxon>
        <taxon>Arthropoda</taxon>
        <taxon>Hexapoda</taxon>
        <taxon>Insecta</taxon>
        <taxon>Pterygota</taxon>
        <taxon>Neoptera</taxon>
        <taxon>Endopterygota</taxon>
        <taxon>Coleoptera</taxon>
        <taxon>Polyphaga</taxon>
        <taxon>Scarabaeiformia</taxon>
        <taxon>Scarabaeidae</taxon>
        <taxon>Dynastinae</taxon>
        <taxon>Oryctes</taxon>
    </lineage>
</organism>
<feature type="coiled-coil region" evidence="5">
    <location>
        <begin position="98"/>
        <end position="125"/>
    </location>
</feature>
<evidence type="ECO:0000313" key="8">
    <source>
        <dbReference type="EMBL" id="KRT79186.1"/>
    </source>
</evidence>
<feature type="domain" description="T-SNARE coiled-coil homology" evidence="7">
    <location>
        <begin position="164"/>
        <end position="226"/>
    </location>
</feature>
<comment type="subcellular location">
    <subcellularLocation>
        <location evidence="1">Membrane</location>
        <topology evidence="1">Single-pass type IV membrane protein</topology>
    </subcellularLocation>
</comment>
<keyword evidence="6" id="KW-1133">Transmembrane helix</keyword>
<evidence type="ECO:0000256" key="3">
    <source>
        <dbReference type="ARBA" id="ARBA00022775"/>
    </source>
</evidence>
<keyword evidence="6" id="KW-0812">Transmembrane</keyword>
<dbReference type="Gene3D" id="1.20.5.110">
    <property type="match status" value="1"/>
</dbReference>